<comment type="caution">
    <text evidence="1">The sequence shown here is derived from an EMBL/GenBank/DDBJ whole genome shotgun (WGS) entry which is preliminary data.</text>
</comment>
<feature type="non-terminal residue" evidence="1">
    <location>
        <position position="53"/>
    </location>
</feature>
<accession>A0ABN9F9P0</accession>
<gene>
    <name evidence="1" type="ORF">SPARVUS_LOCUS11612710</name>
</gene>
<organism evidence="1 2">
    <name type="scientific">Staurois parvus</name>
    <dbReference type="NCBI Taxonomy" id="386267"/>
    <lineage>
        <taxon>Eukaryota</taxon>
        <taxon>Metazoa</taxon>
        <taxon>Chordata</taxon>
        <taxon>Craniata</taxon>
        <taxon>Vertebrata</taxon>
        <taxon>Euteleostomi</taxon>
        <taxon>Amphibia</taxon>
        <taxon>Batrachia</taxon>
        <taxon>Anura</taxon>
        <taxon>Neobatrachia</taxon>
        <taxon>Ranoidea</taxon>
        <taxon>Ranidae</taxon>
        <taxon>Staurois</taxon>
    </lineage>
</organism>
<dbReference type="Proteomes" id="UP001162483">
    <property type="component" value="Unassembled WGS sequence"/>
</dbReference>
<protein>
    <submittedName>
        <fullName evidence="1">Uncharacterized protein</fullName>
    </submittedName>
</protein>
<proteinExistence type="predicted"/>
<evidence type="ECO:0000313" key="2">
    <source>
        <dbReference type="Proteomes" id="UP001162483"/>
    </source>
</evidence>
<sequence length="53" mass="6070">MELSEIDSFNDSSGTVLTIQRLKHCMYFVSINGSIYGNKYIQCFNRCLEGQSQ</sequence>
<reference evidence="1" key="1">
    <citation type="submission" date="2023-05" db="EMBL/GenBank/DDBJ databases">
        <authorList>
            <person name="Stuckert A."/>
        </authorList>
    </citation>
    <scope>NUCLEOTIDE SEQUENCE</scope>
</reference>
<keyword evidence="2" id="KW-1185">Reference proteome</keyword>
<name>A0ABN9F9P0_9NEOB</name>
<evidence type="ECO:0000313" key="1">
    <source>
        <dbReference type="EMBL" id="CAI9593756.1"/>
    </source>
</evidence>
<dbReference type="EMBL" id="CATNWA010016575">
    <property type="protein sequence ID" value="CAI9593756.1"/>
    <property type="molecule type" value="Genomic_DNA"/>
</dbReference>